<dbReference type="InterPro" id="IPR036388">
    <property type="entry name" value="WH-like_DNA-bd_sf"/>
</dbReference>
<dbReference type="PANTHER" id="PTHR35807:SF1">
    <property type="entry name" value="TRANSCRIPTIONAL REGULATOR REDD"/>
    <property type="match status" value="1"/>
</dbReference>
<dbReference type="SMART" id="SM00028">
    <property type="entry name" value="TPR"/>
    <property type="match status" value="3"/>
</dbReference>
<protein>
    <recommendedName>
        <fullName evidence="3">Tetratricopeptide repeat protein</fullName>
    </recommendedName>
</protein>
<dbReference type="RefSeq" id="WP_264778044.1">
    <property type="nucleotide sequence ID" value="NZ_AP026561.1"/>
</dbReference>
<dbReference type="Pfam" id="PF13181">
    <property type="entry name" value="TPR_8"/>
    <property type="match status" value="1"/>
</dbReference>
<gene>
    <name evidence="1" type="ORF">DAETH_35380</name>
</gene>
<sequence>MSDVEGQFEAGRFEAVVTLLSGNARTARDYTLLGLSLLNTGRLEEAEIALTKASLLGDPEGQVELGNVLRLLGRFDEAAARLQAIVPNLTGELQLRCLRWWGVAEFQSGQTAEGLKRVERAWHGYVALGNDEWTARVTVSLALMYTLLGNPRRAKLLLSEAVSVLPSLPDPAPRFSALRNLLELQISHGELAEARATLTEAKRTLHHANSPRLQALLMTSEAELLRLNGDYPSYVHVLEELRPLAESLQDHNLRVWVISRLAEHQSLVGQHGKAVDTLLSFGSVPAEWPAQMWATSGVLARRRGDPTSAAADLERAAQMFRNAARLPELVRVQLHHAAAALQLRQEGAVASALKEALTHMLRLRQLGEFRPDLEELNELLHYAVLEPEIAPYMEPLLDRLAHLAGAPTLPEDGVITVQVQTLGGQAVHKDGEEVRFTYGGTVPLLVYITLSPGRTRAEMQLDLFPEKDPKSGAAYMRQCLKELRDRLGAEIVRFEGPHQAPRYFLGRDVHVDLDLHALREALTRGETARALALYRGPFLPDLEDSEWAEGLREEALLSLTLELRRQMERVAEGGDHRRVVLLANQYLRIDPHEPEVLELRLRAAETFAPPHELAKYTADLRRMFN</sequence>
<accession>A0ABN6RLG7</accession>
<keyword evidence="1" id="KW-0614">Plasmid</keyword>
<dbReference type="InterPro" id="IPR019734">
    <property type="entry name" value="TPR_rpt"/>
</dbReference>
<dbReference type="PANTHER" id="PTHR35807">
    <property type="entry name" value="TRANSCRIPTIONAL REGULATOR REDD-RELATED"/>
    <property type="match status" value="1"/>
</dbReference>
<dbReference type="EMBL" id="AP026561">
    <property type="protein sequence ID" value="BDP43569.1"/>
    <property type="molecule type" value="Genomic_DNA"/>
</dbReference>
<evidence type="ECO:0008006" key="3">
    <source>
        <dbReference type="Google" id="ProtNLM"/>
    </source>
</evidence>
<geneLocation type="plasmid" evidence="1 2">
    <name>pDAETH-1</name>
</geneLocation>
<proteinExistence type="predicted"/>
<organism evidence="1 2">
    <name type="scientific">Deinococcus aetherius</name>
    <dbReference type="NCBI Taxonomy" id="200252"/>
    <lineage>
        <taxon>Bacteria</taxon>
        <taxon>Thermotogati</taxon>
        <taxon>Deinococcota</taxon>
        <taxon>Deinococci</taxon>
        <taxon>Deinococcales</taxon>
        <taxon>Deinococcaceae</taxon>
        <taxon>Deinococcus</taxon>
    </lineage>
</organism>
<reference evidence="1" key="1">
    <citation type="submission" date="2022-07" db="EMBL/GenBank/DDBJ databases">
        <title>Complete Genome Sequence of the Radioresistant Bacterium Deinococcus aetherius ST0316, Isolated from the Air Dust collected in Lower Stratosphere above Japan.</title>
        <authorList>
            <person name="Satoh K."/>
            <person name="Hagiwara K."/>
            <person name="Katsumata K."/>
            <person name="Kubo A."/>
            <person name="Yokobori S."/>
            <person name="Yamagishi A."/>
            <person name="Oono Y."/>
            <person name="Narumi I."/>
        </authorList>
    </citation>
    <scope>NUCLEOTIDE SEQUENCE</scope>
    <source>
        <strain evidence="1">ST0316</strain>
        <plasmid evidence="1">pDAETH-1</plasmid>
    </source>
</reference>
<dbReference type="Gene3D" id="1.25.40.10">
    <property type="entry name" value="Tetratricopeptide repeat domain"/>
    <property type="match status" value="3"/>
</dbReference>
<name>A0ABN6RLG7_9DEIO</name>
<dbReference type="InterPro" id="IPR011990">
    <property type="entry name" value="TPR-like_helical_dom_sf"/>
</dbReference>
<evidence type="ECO:0000313" key="2">
    <source>
        <dbReference type="Proteomes" id="UP001064971"/>
    </source>
</evidence>
<evidence type="ECO:0000313" key="1">
    <source>
        <dbReference type="EMBL" id="BDP43569.1"/>
    </source>
</evidence>
<keyword evidence="2" id="KW-1185">Reference proteome</keyword>
<dbReference type="Gene3D" id="1.10.10.10">
    <property type="entry name" value="Winged helix-like DNA-binding domain superfamily/Winged helix DNA-binding domain"/>
    <property type="match status" value="1"/>
</dbReference>
<dbReference type="SUPFAM" id="SSF48452">
    <property type="entry name" value="TPR-like"/>
    <property type="match status" value="1"/>
</dbReference>
<dbReference type="Proteomes" id="UP001064971">
    <property type="component" value="Plasmid pDAETH-1"/>
</dbReference>
<dbReference type="InterPro" id="IPR051677">
    <property type="entry name" value="AfsR-DnrI-RedD_regulator"/>
</dbReference>